<keyword evidence="5 8" id="KW-0472">Membrane</keyword>
<dbReference type="Proteomes" id="UP000663834">
    <property type="component" value="Unassembled WGS sequence"/>
</dbReference>
<comment type="subcellular location">
    <subcellularLocation>
        <location evidence="1">Membrane</location>
        <topology evidence="1">Multi-pass membrane protein</topology>
    </subcellularLocation>
</comment>
<feature type="transmembrane region" description="Helical" evidence="8">
    <location>
        <begin position="46"/>
        <end position="64"/>
    </location>
</feature>
<dbReference type="Gene3D" id="1.20.1070.10">
    <property type="entry name" value="Rhodopsin 7-helix transmembrane proteins"/>
    <property type="match status" value="2"/>
</dbReference>
<dbReference type="InterPro" id="IPR017452">
    <property type="entry name" value="GPCR_Rhodpsn_7TM"/>
</dbReference>
<gene>
    <name evidence="10" type="ORF">KQP761_LOCUS38071</name>
</gene>
<evidence type="ECO:0000259" key="9">
    <source>
        <dbReference type="PROSITE" id="PS50262"/>
    </source>
</evidence>
<keyword evidence="4" id="KW-0297">G-protein coupled receptor</keyword>
<evidence type="ECO:0000256" key="7">
    <source>
        <dbReference type="ARBA" id="ARBA00023224"/>
    </source>
</evidence>
<keyword evidence="7" id="KW-0807">Transducer</keyword>
<dbReference type="InterPro" id="IPR000276">
    <property type="entry name" value="GPCR_Rhodpsn"/>
</dbReference>
<protein>
    <recommendedName>
        <fullName evidence="9">G-protein coupled receptors family 1 profile domain-containing protein</fullName>
    </recommendedName>
</protein>
<evidence type="ECO:0000256" key="5">
    <source>
        <dbReference type="ARBA" id="ARBA00023136"/>
    </source>
</evidence>
<feature type="transmembrane region" description="Helical" evidence="8">
    <location>
        <begin position="184"/>
        <end position="207"/>
    </location>
</feature>
<evidence type="ECO:0000256" key="8">
    <source>
        <dbReference type="SAM" id="Phobius"/>
    </source>
</evidence>
<proteinExistence type="predicted"/>
<dbReference type="OrthoDB" id="9990906at2759"/>
<name>A0A816HDN0_9BILA</name>
<dbReference type="Pfam" id="PF00001">
    <property type="entry name" value="7tm_1"/>
    <property type="match status" value="1"/>
</dbReference>
<evidence type="ECO:0000313" key="10">
    <source>
        <dbReference type="EMBL" id="CAF1684758.1"/>
    </source>
</evidence>
<feature type="transmembrane region" description="Helical" evidence="8">
    <location>
        <begin position="12"/>
        <end position="34"/>
    </location>
</feature>
<comment type="caution">
    <text evidence="10">The sequence shown here is derived from an EMBL/GenBank/DDBJ whole genome shotgun (WGS) entry which is preliminary data.</text>
</comment>
<dbReference type="PANTHER" id="PTHR24243:SF230">
    <property type="entry name" value="G-PROTEIN COUPLED RECEPTORS FAMILY 1 PROFILE DOMAIN-CONTAINING PROTEIN"/>
    <property type="match status" value="1"/>
</dbReference>
<feature type="transmembrane region" description="Helical" evidence="8">
    <location>
        <begin position="345"/>
        <end position="369"/>
    </location>
</feature>
<feature type="transmembrane region" description="Helical" evidence="8">
    <location>
        <begin position="133"/>
        <end position="154"/>
    </location>
</feature>
<evidence type="ECO:0000256" key="1">
    <source>
        <dbReference type="ARBA" id="ARBA00004141"/>
    </source>
</evidence>
<dbReference type="PANTHER" id="PTHR24243">
    <property type="entry name" value="G-PROTEIN COUPLED RECEPTOR"/>
    <property type="match status" value="1"/>
</dbReference>
<dbReference type="AlphaFoldDB" id="A0A816HDN0"/>
<dbReference type="GO" id="GO:0005886">
    <property type="term" value="C:plasma membrane"/>
    <property type="evidence" value="ECO:0007669"/>
    <property type="project" value="TreeGrafter"/>
</dbReference>
<accession>A0A816HDN0</accession>
<keyword evidence="3 8" id="KW-1133">Transmembrane helix</keyword>
<evidence type="ECO:0000256" key="3">
    <source>
        <dbReference type="ARBA" id="ARBA00022989"/>
    </source>
</evidence>
<dbReference type="GO" id="GO:0004930">
    <property type="term" value="F:G protein-coupled receptor activity"/>
    <property type="evidence" value="ECO:0007669"/>
    <property type="project" value="UniProtKB-KW"/>
</dbReference>
<sequence length="485" mass="55930">MPTLETVEQYMSIYGPFILTTLGIIGNILSIFIFLSPRYRRQSSYFYLLSLALSDLCFLIINLFEDTFRNHNQLYQSRINFLDRSPSFICILVQYARSETRSLSSWIIVSFTIERLIVVFYPLKRAIICRRKIARFVVLLLFITTLLCNINVPFHYGIISLHNPLQNDTICDILPEYRAIYMRFAITTMILVYLLPMCIIGIVNMLICCKLWRNSLMLDKSEDTISKTERHHVYPSSVASSQRSSYLSEFLSCIHLSARSSSSSSIESKKLPKGRNTSLGLYHSTGKLLNINNNLSLGNGSPDIENTRSHRSSRSLSSASANFSLQTKYSVSSAKNQIHSRTQRVTATLLLVSCSFLLLNSPYCAVWIANYVHGFKNSRLKSIKEITELFMLTNFCINFLLYCVSGKVFRSELLCLLRCQWKELYGRYEGERNAQRRARSKVEIQLNEKRFEMRASCLHRNDQQRHLTASSSTNSKYLMNQRSSR</sequence>
<dbReference type="EMBL" id="CAJNOW010021578">
    <property type="protein sequence ID" value="CAF1684758.1"/>
    <property type="molecule type" value="Genomic_DNA"/>
</dbReference>
<reference evidence="10" key="1">
    <citation type="submission" date="2021-02" db="EMBL/GenBank/DDBJ databases">
        <authorList>
            <person name="Nowell W R."/>
        </authorList>
    </citation>
    <scope>NUCLEOTIDE SEQUENCE</scope>
</reference>
<evidence type="ECO:0000256" key="4">
    <source>
        <dbReference type="ARBA" id="ARBA00023040"/>
    </source>
</evidence>
<dbReference type="PROSITE" id="PS50262">
    <property type="entry name" value="G_PROTEIN_RECEP_F1_2"/>
    <property type="match status" value="1"/>
</dbReference>
<organism evidence="10 11">
    <name type="scientific">Rotaria magnacalcarata</name>
    <dbReference type="NCBI Taxonomy" id="392030"/>
    <lineage>
        <taxon>Eukaryota</taxon>
        <taxon>Metazoa</taxon>
        <taxon>Spiralia</taxon>
        <taxon>Gnathifera</taxon>
        <taxon>Rotifera</taxon>
        <taxon>Eurotatoria</taxon>
        <taxon>Bdelloidea</taxon>
        <taxon>Philodinida</taxon>
        <taxon>Philodinidae</taxon>
        <taxon>Rotaria</taxon>
    </lineage>
</organism>
<dbReference type="SUPFAM" id="SSF81321">
    <property type="entry name" value="Family A G protein-coupled receptor-like"/>
    <property type="match status" value="1"/>
</dbReference>
<evidence type="ECO:0000313" key="11">
    <source>
        <dbReference type="Proteomes" id="UP000663834"/>
    </source>
</evidence>
<keyword evidence="2 8" id="KW-0812">Transmembrane</keyword>
<feature type="transmembrane region" description="Helical" evidence="8">
    <location>
        <begin position="389"/>
        <end position="409"/>
    </location>
</feature>
<dbReference type="PRINTS" id="PR00237">
    <property type="entry name" value="GPCRRHODOPSN"/>
</dbReference>
<evidence type="ECO:0000256" key="2">
    <source>
        <dbReference type="ARBA" id="ARBA00022692"/>
    </source>
</evidence>
<keyword evidence="6" id="KW-0675">Receptor</keyword>
<feature type="domain" description="G-protein coupled receptors family 1 profile" evidence="9">
    <location>
        <begin position="26"/>
        <end position="402"/>
    </location>
</feature>
<evidence type="ECO:0000256" key="6">
    <source>
        <dbReference type="ARBA" id="ARBA00023170"/>
    </source>
</evidence>